<comment type="similarity">
    <text evidence="1">Belongs to the bactofilin family.</text>
</comment>
<dbReference type="InterPro" id="IPR011004">
    <property type="entry name" value="Trimer_LpxA-like_sf"/>
</dbReference>
<dbReference type="PANTHER" id="PTHR35024">
    <property type="entry name" value="HYPOTHETICAL CYTOSOLIC PROTEIN"/>
    <property type="match status" value="1"/>
</dbReference>
<reference evidence="2 3" key="1">
    <citation type="submission" date="2017-09" db="EMBL/GenBank/DDBJ databases">
        <title>Depth-based differentiation of microbial function through sediment-hosted aquifers and enrichment of novel symbionts in the deep terrestrial subsurface.</title>
        <authorList>
            <person name="Probst A.J."/>
            <person name="Ladd B."/>
            <person name="Jarett J.K."/>
            <person name="Geller-Mcgrath D.E."/>
            <person name="Sieber C.M."/>
            <person name="Emerson J.B."/>
            <person name="Anantharaman K."/>
            <person name="Thomas B.C."/>
            <person name="Malmstrom R."/>
            <person name="Stieglmeier M."/>
            <person name="Klingl A."/>
            <person name="Woyke T."/>
            <person name="Ryan C.M."/>
            <person name="Banfield J.F."/>
        </authorList>
    </citation>
    <scope>NUCLEOTIDE SEQUENCE [LARGE SCALE GENOMIC DNA]</scope>
    <source>
        <strain evidence="2">CG10_big_fil_rev_8_21_14_0_10_50_16</strain>
    </source>
</reference>
<dbReference type="EMBL" id="PCYM01000010">
    <property type="protein sequence ID" value="PIR47263.1"/>
    <property type="molecule type" value="Genomic_DNA"/>
</dbReference>
<dbReference type="Proteomes" id="UP000230084">
    <property type="component" value="Unassembled WGS sequence"/>
</dbReference>
<organism evidence="2 3">
    <name type="scientific">Candidatus Uhrbacteria bacterium CG10_big_fil_rev_8_21_14_0_10_50_16</name>
    <dbReference type="NCBI Taxonomy" id="1975039"/>
    <lineage>
        <taxon>Bacteria</taxon>
        <taxon>Candidatus Uhriibacteriota</taxon>
    </lineage>
</organism>
<comment type="caution">
    <text evidence="2">The sequence shown here is derived from an EMBL/GenBank/DDBJ whole genome shotgun (WGS) entry which is preliminary data.</text>
</comment>
<dbReference type="PANTHER" id="PTHR35024:SF4">
    <property type="entry name" value="POLYMER-FORMING CYTOSKELETAL PROTEIN"/>
    <property type="match status" value="1"/>
</dbReference>
<name>A0A2H0RL88_9BACT</name>
<dbReference type="SUPFAM" id="SSF51161">
    <property type="entry name" value="Trimeric LpxA-like enzymes"/>
    <property type="match status" value="1"/>
</dbReference>
<protein>
    <recommendedName>
        <fullName evidence="4">Cell shape determination protein CcmA</fullName>
    </recommendedName>
</protein>
<gene>
    <name evidence="2" type="ORF">COV06_04225</name>
</gene>
<dbReference type="Pfam" id="PF04519">
    <property type="entry name" value="Bactofilin"/>
    <property type="match status" value="1"/>
</dbReference>
<evidence type="ECO:0000313" key="2">
    <source>
        <dbReference type="EMBL" id="PIR47263.1"/>
    </source>
</evidence>
<evidence type="ECO:0000256" key="1">
    <source>
        <dbReference type="ARBA" id="ARBA00044755"/>
    </source>
</evidence>
<dbReference type="AlphaFoldDB" id="A0A2H0RL88"/>
<proteinExistence type="inferred from homology"/>
<evidence type="ECO:0000313" key="3">
    <source>
        <dbReference type="Proteomes" id="UP000230084"/>
    </source>
</evidence>
<dbReference type="InterPro" id="IPR007607">
    <property type="entry name" value="BacA/B"/>
</dbReference>
<accession>A0A2H0RL88</accession>
<sequence length="123" mass="12390">MNMKGKSVGGETIIAEGVKVEGDFTSNGDVTIEGMVHGNVSASGNVIVGVTAVIDADLTANNLMLSGRIKGNVHVQEKAELASSSVLEGDLTTHVLSVAAGATINGKILMPNGASVAVEEDGE</sequence>
<evidence type="ECO:0008006" key="4">
    <source>
        <dbReference type="Google" id="ProtNLM"/>
    </source>
</evidence>